<dbReference type="Proteomes" id="UP000269721">
    <property type="component" value="Unassembled WGS sequence"/>
</dbReference>
<evidence type="ECO:0000313" key="2">
    <source>
        <dbReference type="EMBL" id="RKO91578.1"/>
    </source>
</evidence>
<proteinExistence type="predicted"/>
<accession>A0A4P9WJB4</accession>
<feature type="non-terminal residue" evidence="2">
    <location>
        <position position="1"/>
    </location>
</feature>
<reference evidence="3" key="1">
    <citation type="journal article" date="2018" name="Nat. Microbiol.">
        <title>Leveraging single-cell genomics to expand the fungal tree of life.</title>
        <authorList>
            <person name="Ahrendt S.R."/>
            <person name="Quandt C.A."/>
            <person name="Ciobanu D."/>
            <person name="Clum A."/>
            <person name="Salamov A."/>
            <person name="Andreopoulos B."/>
            <person name="Cheng J.F."/>
            <person name="Woyke T."/>
            <person name="Pelin A."/>
            <person name="Henrissat B."/>
            <person name="Reynolds N.K."/>
            <person name="Benny G.L."/>
            <person name="Smith M.E."/>
            <person name="James T.Y."/>
            <person name="Grigoriev I.V."/>
        </authorList>
    </citation>
    <scope>NUCLEOTIDE SEQUENCE [LARGE SCALE GENOMIC DNA]</scope>
</reference>
<dbReference type="EMBL" id="KZ995003">
    <property type="protein sequence ID" value="RKO91578.1"/>
    <property type="molecule type" value="Genomic_DNA"/>
</dbReference>
<protein>
    <submittedName>
        <fullName evidence="2">Uncharacterized protein</fullName>
    </submittedName>
</protein>
<dbReference type="AlphaFoldDB" id="A0A4P9WJB4"/>
<gene>
    <name evidence="2" type="ORF">BDK51DRAFT_33801</name>
</gene>
<keyword evidence="3" id="KW-1185">Reference proteome</keyword>
<evidence type="ECO:0000256" key="1">
    <source>
        <dbReference type="SAM" id="MobiDB-lite"/>
    </source>
</evidence>
<sequence length="175" mass="19314">HLFWARAASVGEPPREIRPKSRKPSAATAPPEQEQPAPTKTPPDSCNPINPFPPTSNIRVTLVNLILVDTFRRDKTPNDIAHNRSWTISWTLRPRGVGGVGAGRQRSGVDAALRRINLVPVDEMEGIDPEAFVTDMVGAEARARSVVYVAIRDDIRRGWAVGKNRGIVHKETEMV</sequence>
<evidence type="ECO:0000313" key="3">
    <source>
        <dbReference type="Proteomes" id="UP000269721"/>
    </source>
</evidence>
<feature type="compositionally biased region" description="Low complexity" evidence="1">
    <location>
        <begin position="24"/>
        <end position="38"/>
    </location>
</feature>
<name>A0A4P9WJB4_9FUNG</name>
<feature type="region of interest" description="Disordered" evidence="1">
    <location>
        <begin position="1"/>
        <end position="53"/>
    </location>
</feature>
<organism evidence="2 3">
    <name type="scientific">Blyttiomyces helicus</name>
    <dbReference type="NCBI Taxonomy" id="388810"/>
    <lineage>
        <taxon>Eukaryota</taxon>
        <taxon>Fungi</taxon>
        <taxon>Fungi incertae sedis</taxon>
        <taxon>Chytridiomycota</taxon>
        <taxon>Chytridiomycota incertae sedis</taxon>
        <taxon>Chytridiomycetes</taxon>
        <taxon>Chytridiomycetes incertae sedis</taxon>
        <taxon>Blyttiomyces</taxon>
    </lineage>
</organism>